<dbReference type="InterPro" id="IPR018677">
    <property type="entry name" value="DUF2157"/>
</dbReference>
<dbReference type="GeneID" id="43166438"/>
<protein>
    <submittedName>
        <fullName evidence="3">DUF2157 domain-containing protein</fullName>
    </submittedName>
</protein>
<sequence>MNLRVAILVLAERHNLAPAAGRRLRQLAALDAPPPSLLRYLPFGIAVLAAVLAGLGLVFWVAANWEALPRSARFVLLQAVVAATLLGAWRLLAARIPLALLGFIACGGLFAYFGQTYQTGADPWQLFALWAALTLPLCLAVRHDVLWVAWTIVALTATQLLAQAQTNNWWWKNDISLIDSLGSWVPALALALVFKFAPRAWTGAGAWPVRLSMIYAIVGLATMALISLFSASDSGFYPLALLIVATLAFAFSRRALFDIFILSALGLAANGVLVCGMAQLLLGVRGNEIGALLLIGLVSAALLAGTVKWIVHVARVHGGEHIV</sequence>
<feature type="transmembrane region" description="Helical" evidence="1">
    <location>
        <begin position="235"/>
        <end position="252"/>
    </location>
</feature>
<feature type="transmembrane region" description="Helical" evidence="1">
    <location>
        <begin position="98"/>
        <end position="114"/>
    </location>
</feature>
<accession>A0ABZ0Y121</accession>
<reference evidence="3 4" key="1">
    <citation type="submission" date="2023-11" db="EMBL/GenBank/DDBJ databases">
        <title>MicrobeMod: A computational toolkit for identifying prokaryotic methylation and restriction-modification with nanopore sequencing.</title>
        <authorList>
            <person name="Crits-Christoph A."/>
            <person name="Kang S.C."/>
            <person name="Lee H."/>
            <person name="Ostrov N."/>
        </authorList>
    </citation>
    <scope>NUCLEOTIDE SEQUENCE [LARGE SCALE GENOMIC DNA]</scope>
    <source>
        <strain evidence="3 4">ATCC 25935</strain>
    </source>
</reference>
<feature type="transmembrane region" description="Helical" evidence="1">
    <location>
        <begin position="126"/>
        <end position="155"/>
    </location>
</feature>
<dbReference type="Pfam" id="PF09925">
    <property type="entry name" value="DUF2157"/>
    <property type="match status" value="1"/>
</dbReference>
<dbReference type="RefSeq" id="WP_019924935.1">
    <property type="nucleotide sequence ID" value="NZ_CP140152.1"/>
</dbReference>
<gene>
    <name evidence="3" type="ORF">SR858_01880</name>
</gene>
<feature type="transmembrane region" description="Helical" evidence="1">
    <location>
        <begin position="43"/>
        <end position="62"/>
    </location>
</feature>
<feature type="transmembrane region" description="Helical" evidence="1">
    <location>
        <begin position="209"/>
        <end position="229"/>
    </location>
</feature>
<proteinExistence type="predicted"/>
<name>A0ABZ0Y121_9BURK</name>
<feature type="transmembrane region" description="Helical" evidence="1">
    <location>
        <begin position="175"/>
        <end position="197"/>
    </location>
</feature>
<evidence type="ECO:0000313" key="3">
    <source>
        <dbReference type="EMBL" id="WQH05107.1"/>
    </source>
</evidence>
<evidence type="ECO:0000259" key="2">
    <source>
        <dbReference type="Pfam" id="PF09925"/>
    </source>
</evidence>
<evidence type="ECO:0000256" key="1">
    <source>
        <dbReference type="SAM" id="Phobius"/>
    </source>
</evidence>
<feature type="transmembrane region" description="Helical" evidence="1">
    <location>
        <begin position="259"/>
        <end position="283"/>
    </location>
</feature>
<keyword evidence="1" id="KW-0472">Membrane</keyword>
<keyword evidence="1" id="KW-0812">Transmembrane</keyword>
<keyword evidence="4" id="KW-1185">Reference proteome</keyword>
<feature type="domain" description="DUF2157" evidence="2">
    <location>
        <begin position="12"/>
        <end position="147"/>
    </location>
</feature>
<feature type="transmembrane region" description="Helical" evidence="1">
    <location>
        <begin position="289"/>
        <end position="311"/>
    </location>
</feature>
<dbReference type="Proteomes" id="UP001326110">
    <property type="component" value="Chromosome"/>
</dbReference>
<dbReference type="EMBL" id="CP140152">
    <property type="protein sequence ID" value="WQH05107.1"/>
    <property type="molecule type" value="Genomic_DNA"/>
</dbReference>
<organism evidence="3 4">
    <name type="scientific">Duganella zoogloeoides</name>
    <dbReference type="NCBI Taxonomy" id="75659"/>
    <lineage>
        <taxon>Bacteria</taxon>
        <taxon>Pseudomonadati</taxon>
        <taxon>Pseudomonadota</taxon>
        <taxon>Betaproteobacteria</taxon>
        <taxon>Burkholderiales</taxon>
        <taxon>Oxalobacteraceae</taxon>
        <taxon>Telluria group</taxon>
        <taxon>Duganella</taxon>
    </lineage>
</organism>
<evidence type="ECO:0000313" key="4">
    <source>
        <dbReference type="Proteomes" id="UP001326110"/>
    </source>
</evidence>
<keyword evidence="1" id="KW-1133">Transmembrane helix</keyword>